<dbReference type="PANTHER" id="PTHR34823">
    <property type="entry name" value="GLCNAC-BINDING PROTEIN A"/>
    <property type="match status" value="1"/>
</dbReference>
<dbReference type="Gene3D" id="2.70.50.50">
    <property type="entry name" value="chitin-binding protein cbp21"/>
    <property type="match status" value="1"/>
</dbReference>
<evidence type="ECO:0000313" key="7">
    <source>
        <dbReference type="EMBL" id="GGY21005.1"/>
    </source>
</evidence>
<gene>
    <name evidence="7" type="primary">cbpD</name>
    <name evidence="7" type="ORF">GCM10011289_25840</name>
</gene>
<evidence type="ECO:0000259" key="5">
    <source>
        <dbReference type="Pfam" id="PF03067"/>
    </source>
</evidence>
<dbReference type="AlphaFoldDB" id="A0A918P593"/>
<evidence type="ECO:0000256" key="2">
    <source>
        <dbReference type="ARBA" id="ARBA00022669"/>
    </source>
</evidence>
<dbReference type="Proteomes" id="UP000645257">
    <property type="component" value="Unassembled WGS sequence"/>
</dbReference>
<proteinExistence type="predicted"/>
<dbReference type="PANTHER" id="PTHR34823:SF1">
    <property type="entry name" value="CHITIN-BINDING TYPE-4 DOMAIN-CONTAINING PROTEIN"/>
    <property type="match status" value="1"/>
</dbReference>
<feature type="chain" id="PRO_5038048131" evidence="4">
    <location>
        <begin position="20"/>
        <end position="317"/>
    </location>
</feature>
<dbReference type="Gene3D" id="3.30.70.2150">
    <property type="match status" value="1"/>
</dbReference>
<accession>A0A918P593</accession>
<feature type="domain" description="Chitin-binding type-4" evidence="5">
    <location>
        <begin position="20"/>
        <end position="201"/>
    </location>
</feature>
<dbReference type="RefSeq" id="WP_189534972.1">
    <property type="nucleotide sequence ID" value="NZ_BMYX01000015.1"/>
</dbReference>
<dbReference type="InterPro" id="IPR041029">
    <property type="entry name" value="GbpA_2"/>
</dbReference>
<dbReference type="InterPro" id="IPR051024">
    <property type="entry name" value="GlcNAc_Chitin_IntDeg"/>
</dbReference>
<reference evidence="7" key="2">
    <citation type="submission" date="2020-09" db="EMBL/GenBank/DDBJ databases">
        <authorList>
            <person name="Sun Q."/>
            <person name="Kim S."/>
        </authorList>
    </citation>
    <scope>NUCLEOTIDE SEQUENCE</scope>
    <source>
        <strain evidence="7">KCTC 32182</strain>
    </source>
</reference>
<feature type="domain" description="N-acetylglucosamine binding protein A" evidence="6">
    <location>
        <begin position="214"/>
        <end position="310"/>
    </location>
</feature>
<keyword evidence="1" id="KW-0964">Secreted</keyword>
<organism evidence="7 8">
    <name type="scientific">Paludibacterium paludis</name>
    <dbReference type="NCBI Taxonomy" id="1225769"/>
    <lineage>
        <taxon>Bacteria</taxon>
        <taxon>Pseudomonadati</taxon>
        <taxon>Pseudomonadota</taxon>
        <taxon>Betaproteobacteria</taxon>
        <taxon>Neisseriales</taxon>
        <taxon>Chromobacteriaceae</taxon>
        <taxon>Paludibacterium</taxon>
    </lineage>
</organism>
<dbReference type="SUPFAM" id="SSF81296">
    <property type="entry name" value="E set domains"/>
    <property type="match status" value="1"/>
</dbReference>
<dbReference type="InterPro" id="IPR014756">
    <property type="entry name" value="Ig_E-set"/>
</dbReference>
<dbReference type="GO" id="GO:0008061">
    <property type="term" value="F:chitin binding"/>
    <property type="evidence" value="ECO:0007669"/>
    <property type="project" value="UniProtKB-KW"/>
</dbReference>
<protein>
    <submittedName>
        <fullName evidence="7">Chitin-binding protein CbpD</fullName>
    </submittedName>
</protein>
<reference evidence="7" key="1">
    <citation type="journal article" date="2014" name="Int. J. Syst. Evol. Microbiol.">
        <title>Complete genome sequence of Corynebacterium casei LMG S-19264T (=DSM 44701T), isolated from a smear-ripened cheese.</title>
        <authorList>
            <consortium name="US DOE Joint Genome Institute (JGI-PGF)"/>
            <person name="Walter F."/>
            <person name="Albersmeier A."/>
            <person name="Kalinowski J."/>
            <person name="Ruckert C."/>
        </authorList>
    </citation>
    <scope>NUCLEOTIDE SEQUENCE</scope>
    <source>
        <strain evidence="7">KCTC 32182</strain>
    </source>
</reference>
<keyword evidence="3 4" id="KW-0732">Signal</keyword>
<evidence type="ECO:0000256" key="3">
    <source>
        <dbReference type="ARBA" id="ARBA00022729"/>
    </source>
</evidence>
<keyword evidence="2" id="KW-0147">Chitin-binding</keyword>
<dbReference type="EMBL" id="BMYX01000015">
    <property type="protein sequence ID" value="GGY21005.1"/>
    <property type="molecule type" value="Genomic_DNA"/>
</dbReference>
<dbReference type="CDD" id="cd21177">
    <property type="entry name" value="LPMO_AA10"/>
    <property type="match status" value="1"/>
</dbReference>
<dbReference type="Pfam" id="PF18416">
    <property type="entry name" value="GbpA_2"/>
    <property type="match status" value="1"/>
</dbReference>
<sequence>MNVHLTVLALAAAPALVMAHGTMEVPANRVYTCFLEGPEEPQSPACIGAANAGGTEGMYNWNGINQLPQGDNHQAVVPDGTLCAGGNALFKPFDTPRRDWRSTTLVPDRNGRFEFVYYATAPHATRYFRFYVTRNGWSPDQPLKWSDLELFYTWNGNAPLSPDKRYRLKVPLPVGKTGQHIIYHVWKRSDSEEAFYSCSDVRFAGNAAGATTPWQEAGRLSIRDDLPAGSTVTLRLFNQDGQDIERHSIMLDATSGKRAAWPAALAAAVNRDSAIVRIGELDRTGRVAPATGGHRVYLNGGYPGYRYEIDLKTPTRR</sequence>
<evidence type="ECO:0000256" key="4">
    <source>
        <dbReference type="SAM" id="SignalP"/>
    </source>
</evidence>
<name>A0A918P593_9NEIS</name>
<evidence type="ECO:0000313" key="8">
    <source>
        <dbReference type="Proteomes" id="UP000645257"/>
    </source>
</evidence>
<dbReference type="InterPro" id="IPR004302">
    <property type="entry name" value="Cellulose/chitin-bd_N"/>
</dbReference>
<keyword evidence="8" id="KW-1185">Reference proteome</keyword>
<evidence type="ECO:0000259" key="6">
    <source>
        <dbReference type="Pfam" id="PF18416"/>
    </source>
</evidence>
<evidence type="ECO:0000256" key="1">
    <source>
        <dbReference type="ARBA" id="ARBA00022525"/>
    </source>
</evidence>
<comment type="caution">
    <text evidence="7">The sequence shown here is derived from an EMBL/GenBank/DDBJ whole genome shotgun (WGS) entry which is preliminary data.</text>
</comment>
<feature type="signal peptide" evidence="4">
    <location>
        <begin position="1"/>
        <end position="19"/>
    </location>
</feature>
<dbReference type="Pfam" id="PF03067">
    <property type="entry name" value="LPMO_10"/>
    <property type="match status" value="1"/>
</dbReference>